<dbReference type="OrthoDB" id="1549426at2759"/>
<dbReference type="Gene3D" id="1.20.1280.50">
    <property type="match status" value="1"/>
</dbReference>
<comment type="caution">
    <text evidence="2">The sequence shown here is derived from an EMBL/GenBank/DDBJ whole genome shotgun (WGS) entry which is preliminary data.</text>
</comment>
<dbReference type="InterPro" id="IPR001810">
    <property type="entry name" value="F-box_dom"/>
</dbReference>
<organism evidence="2 3">
    <name type="scientific">Thalictrum thalictroides</name>
    <name type="common">Rue-anemone</name>
    <name type="synonym">Anemone thalictroides</name>
    <dbReference type="NCBI Taxonomy" id="46969"/>
    <lineage>
        <taxon>Eukaryota</taxon>
        <taxon>Viridiplantae</taxon>
        <taxon>Streptophyta</taxon>
        <taxon>Embryophyta</taxon>
        <taxon>Tracheophyta</taxon>
        <taxon>Spermatophyta</taxon>
        <taxon>Magnoliopsida</taxon>
        <taxon>Ranunculales</taxon>
        <taxon>Ranunculaceae</taxon>
        <taxon>Thalictroideae</taxon>
        <taxon>Thalictrum</taxon>
    </lineage>
</organism>
<evidence type="ECO:0000313" key="3">
    <source>
        <dbReference type="Proteomes" id="UP000554482"/>
    </source>
</evidence>
<sequence>MRMMEMKTSYLCEELVEQILSRVHLKQLTRMKCVSKDWCRLISSITKSIPRINPFGLIFTEERHLDPEDMDGDWFGLYNPTDNYIKLYEVEVRGGKLEYLEKNALFFHFSQGSIEYLCYSNGLLLSSSVDEFISKSIDPILYDLRLEKSISLPSIAELCSSLLVGMGVACLANRDFKLVCFYFNRSIDFFKCVIYSSETRVWRKHNPPLTNYSTIDIEHIRWENSSDGTCFFHNAFSFYEGLMYWSAFGYLFIYNLQEDFFEIHNLPSMKEGFVDECLWGSEGCLYYARSDKDGFSVWTRVEGVEINSDYDEYYQNEDGRLIPLLLDICPSKHHTSQWILKHRVDLQTLKTQHPELFPTKYDQICFHKPCAFHEDFQMLYLNLSRSLVVTYSFETGCLKKVKN</sequence>
<gene>
    <name evidence="2" type="ORF">FRX31_009127</name>
</gene>
<dbReference type="InterPro" id="IPR036047">
    <property type="entry name" value="F-box-like_dom_sf"/>
</dbReference>
<reference evidence="2 3" key="1">
    <citation type="submission" date="2020-06" db="EMBL/GenBank/DDBJ databases">
        <title>Transcriptomic and genomic resources for Thalictrum thalictroides and T. hernandezii: Facilitating candidate gene discovery in an emerging model plant lineage.</title>
        <authorList>
            <person name="Arias T."/>
            <person name="Riano-Pachon D.M."/>
            <person name="Di Stilio V.S."/>
        </authorList>
    </citation>
    <scope>NUCLEOTIDE SEQUENCE [LARGE SCALE GENOMIC DNA]</scope>
    <source>
        <strain evidence="3">cv. WT478/WT964</strain>
        <tissue evidence="2">Leaves</tissue>
    </source>
</reference>
<proteinExistence type="predicted"/>
<dbReference type="Proteomes" id="UP000554482">
    <property type="component" value="Unassembled WGS sequence"/>
</dbReference>
<accession>A0A7J6WV35</accession>
<feature type="domain" description="F-box" evidence="1">
    <location>
        <begin position="11"/>
        <end position="51"/>
    </location>
</feature>
<protein>
    <recommendedName>
        <fullName evidence="1">F-box domain-containing protein</fullName>
    </recommendedName>
</protein>
<dbReference type="EMBL" id="JABWDY010009631">
    <property type="protein sequence ID" value="KAF5201286.1"/>
    <property type="molecule type" value="Genomic_DNA"/>
</dbReference>
<keyword evidence="3" id="KW-1185">Reference proteome</keyword>
<evidence type="ECO:0000313" key="2">
    <source>
        <dbReference type="EMBL" id="KAF5201286.1"/>
    </source>
</evidence>
<dbReference type="AlphaFoldDB" id="A0A7J6WV35"/>
<dbReference type="SUPFAM" id="SSF81383">
    <property type="entry name" value="F-box domain"/>
    <property type="match status" value="1"/>
</dbReference>
<dbReference type="PANTHER" id="PTHR35546">
    <property type="entry name" value="F-BOX PROTEIN INTERACTION DOMAIN PROTEIN-RELATED"/>
    <property type="match status" value="1"/>
</dbReference>
<dbReference type="PANTHER" id="PTHR35546:SF66">
    <property type="entry name" value="F-BOX DOMAIN-CONTAINING PROTEIN"/>
    <property type="match status" value="1"/>
</dbReference>
<dbReference type="InterPro" id="IPR055290">
    <property type="entry name" value="At3g26010-like"/>
</dbReference>
<name>A0A7J6WV35_THATH</name>
<dbReference type="Pfam" id="PF00646">
    <property type="entry name" value="F-box"/>
    <property type="match status" value="1"/>
</dbReference>
<dbReference type="SMART" id="SM00256">
    <property type="entry name" value="FBOX"/>
    <property type="match status" value="1"/>
</dbReference>
<evidence type="ECO:0000259" key="1">
    <source>
        <dbReference type="SMART" id="SM00256"/>
    </source>
</evidence>